<feature type="domain" description="CBS" evidence="11">
    <location>
        <begin position="603"/>
        <end position="665"/>
    </location>
</feature>
<feature type="region of interest" description="Disordered" evidence="10">
    <location>
        <begin position="677"/>
        <end position="705"/>
    </location>
</feature>
<dbReference type="GO" id="GO:0006878">
    <property type="term" value="P:intracellular copper ion homeostasis"/>
    <property type="evidence" value="ECO:0007669"/>
    <property type="project" value="TreeGrafter"/>
</dbReference>
<dbReference type="SMART" id="SM00116">
    <property type="entry name" value="CBS"/>
    <property type="match status" value="2"/>
</dbReference>
<feature type="non-terminal residue" evidence="12">
    <location>
        <position position="814"/>
    </location>
</feature>
<evidence type="ECO:0000259" key="11">
    <source>
        <dbReference type="PROSITE" id="PS51371"/>
    </source>
</evidence>
<reference evidence="12" key="2">
    <citation type="submission" date="2023-05" db="EMBL/GenBank/DDBJ databases">
        <authorList>
            <consortium name="Lawrence Berkeley National Laboratory"/>
            <person name="Steindorff A."/>
            <person name="Hensen N."/>
            <person name="Bonometti L."/>
            <person name="Westerberg I."/>
            <person name="Brannstrom I.O."/>
            <person name="Guillou S."/>
            <person name="Cros-Aarteil S."/>
            <person name="Calhoun S."/>
            <person name="Haridas S."/>
            <person name="Kuo A."/>
            <person name="Mondo S."/>
            <person name="Pangilinan J."/>
            <person name="Riley R."/>
            <person name="Labutti K."/>
            <person name="Andreopoulos B."/>
            <person name="Lipzen A."/>
            <person name="Chen C."/>
            <person name="Yanf M."/>
            <person name="Daum C."/>
            <person name="Ng V."/>
            <person name="Clum A."/>
            <person name="Ohm R."/>
            <person name="Martin F."/>
            <person name="Silar P."/>
            <person name="Natvig D."/>
            <person name="Lalanne C."/>
            <person name="Gautier V."/>
            <person name="Ament-Velasquez S.L."/>
            <person name="Kruys A."/>
            <person name="Hutchinson M.I."/>
            <person name="Powell A.J."/>
            <person name="Barry K."/>
            <person name="Miller A.N."/>
            <person name="Grigoriev I.V."/>
            <person name="Debuchy R."/>
            <person name="Gladieux P."/>
            <person name="Thoren M.H."/>
            <person name="Johannesson H."/>
        </authorList>
    </citation>
    <scope>NUCLEOTIDE SEQUENCE</scope>
    <source>
        <strain evidence="12">CBS 103.79</strain>
    </source>
</reference>
<dbReference type="Gene3D" id="1.10.3080.10">
    <property type="entry name" value="Clc chloride channel"/>
    <property type="match status" value="1"/>
</dbReference>
<keyword evidence="6 9" id="KW-0472">Membrane</keyword>
<gene>
    <name evidence="12" type="ORF">C8A05DRAFT_34711</name>
</gene>
<feature type="transmembrane region" description="Helical" evidence="9">
    <location>
        <begin position="212"/>
        <end position="238"/>
    </location>
</feature>
<dbReference type="PANTHER" id="PTHR45711">
    <property type="entry name" value="CHLORIDE CHANNEL PROTEIN"/>
    <property type="match status" value="1"/>
</dbReference>
<dbReference type="SUPFAM" id="SSF81340">
    <property type="entry name" value="Clc chloride channel"/>
    <property type="match status" value="1"/>
</dbReference>
<feature type="transmembrane region" description="Helical" evidence="9">
    <location>
        <begin position="443"/>
        <end position="464"/>
    </location>
</feature>
<dbReference type="Pfam" id="PF00654">
    <property type="entry name" value="Voltage_CLC"/>
    <property type="match status" value="1"/>
</dbReference>
<keyword evidence="7 9" id="KW-0868">Chloride</keyword>
<feature type="transmembrane region" description="Helical" evidence="9">
    <location>
        <begin position="173"/>
        <end position="191"/>
    </location>
</feature>
<reference evidence="12" key="1">
    <citation type="journal article" date="2023" name="Mol. Phylogenet. Evol.">
        <title>Genome-scale phylogeny and comparative genomics of the fungal order Sordariales.</title>
        <authorList>
            <person name="Hensen N."/>
            <person name="Bonometti L."/>
            <person name="Westerberg I."/>
            <person name="Brannstrom I.O."/>
            <person name="Guillou S."/>
            <person name="Cros-Aarteil S."/>
            <person name="Calhoun S."/>
            <person name="Haridas S."/>
            <person name="Kuo A."/>
            <person name="Mondo S."/>
            <person name="Pangilinan J."/>
            <person name="Riley R."/>
            <person name="LaButti K."/>
            <person name="Andreopoulos B."/>
            <person name="Lipzen A."/>
            <person name="Chen C."/>
            <person name="Yan M."/>
            <person name="Daum C."/>
            <person name="Ng V."/>
            <person name="Clum A."/>
            <person name="Steindorff A."/>
            <person name="Ohm R.A."/>
            <person name="Martin F."/>
            <person name="Silar P."/>
            <person name="Natvig D.O."/>
            <person name="Lalanne C."/>
            <person name="Gautier V."/>
            <person name="Ament-Velasquez S.L."/>
            <person name="Kruys A."/>
            <person name="Hutchinson M.I."/>
            <person name="Powell A.J."/>
            <person name="Barry K."/>
            <person name="Miller A.N."/>
            <person name="Grigoriev I.V."/>
            <person name="Debuchy R."/>
            <person name="Gladieux P."/>
            <person name="Hiltunen Thoren M."/>
            <person name="Johannesson H."/>
        </authorList>
    </citation>
    <scope>NUCLEOTIDE SEQUENCE</scope>
    <source>
        <strain evidence="12">CBS 103.79</strain>
    </source>
</reference>
<feature type="transmembrane region" description="Helical" evidence="9">
    <location>
        <begin position="387"/>
        <end position="412"/>
    </location>
</feature>
<keyword evidence="4 9" id="KW-1133">Transmembrane helix</keyword>
<comment type="caution">
    <text evidence="12">The sequence shown here is derived from an EMBL/GenBank/DDBJ whole genome shotgun (WGS) entry which is preliminary data.</text>
</comment>
<dbReference type="InterPro" id="IPR014743">
    <property type="entry name" value="Cl-channel_core"/>
</dbReference>
<feature type="transmembrane region" description="Helical" evidence="9">
    <location>
        <begin position="314"/>
        <end position="334"/>
    </location>
</feature>
<dbReference type="InterPro" id="IPR046342">
    <property type="entry name" value="CBS_dom_sf"/>
</dbReference>
<feature type="transmembrane region" description="Helical" evidence="9">
    <location>
        <begin position="278"/>
        <end position="302"/>
    </location>
</feature>
<dbReference type="InterPro" id="IPR001807">
    <property type="entry name" value="ClC"/>
</dbReference>
<organism evidence="12 13">
    <name type="scientific">Staphylotrichum tortipilum</name>
    <dbReference type="NCBI Taxonomy" id="2831512"/>
    <lineage>
        <taxon>Eukaryota</taxon>
        <taxon>Fungi</taxon>
        <taxon>Dikarya</taxon>
        <taxon>Ascomycota</taxon>
        <taxon>Pezizomycotina</taxon>
        <taxon>Sordariomycetes</taxon>
        <taxon>Sordariomycetidae</taxon>
        <taxon>Sordariales</taxon>
        <taxon>Chaetomiaceae</taxon>
        <taxon>Staphylotrichum</taxon>
    </lineage>
</organism>
<dbReference type="FunFam" id="1.10.3080.10:FF:000011">
    <property type="entry name" value="Chloride channel protein"/>
    <property type="match status" value="1"/>
</dbReference>
<dbReference type="PROSITE" id="PS51371">
    <property type="entry name" value="CBS"/>
    <property type="match status" value="2"/>
</dbReference>
<proteinExistence type="inferred from homology"/>
<feature type="transmembrane region" description="Helical" evidence="9">
    <location>
        <begin position="470"/>
        <end position="495"/>
    </location>
</feature>
<dbReference type="SUPFAM" id="SSF54631">
    <property type="entry name" value="CBS-domain pair"/>
    <property type="match status" value="1"/>
</dbReference>
<dbReference type="GO" id="GO:0006879">
    <property type="term" value="P:intracellular iron ion homeostasis"/>
    <property type="evidence" value="ECO:0007669"/>
    <property type="project" value="TreeGrafter"/>
</dbReference>
<dbReference type="PRINTS" id="PR00762">
    <property type="entry name" value="CLCHANNEL"/>
</dbReference>
<feature type="domain" description="CBS" evidence="11">
    <location>
        <begin position="717"/>
        <end position="773"/>
    </location>
</feature>
<evidence type="ECO:0000256" key="4">
    <source>
        <dbReference type="ARBA" id="ARBA00022989"/>
    </source>
</evidence>
<evidence type="ECO:0000256" key="5">
    <source>
        <dbReference type="ARBA" id="ARBA00023065"/>
    </source>
</evidence>
<evidence type="ECO:0000256" key="7">
    <source>
        <dbReference type="ARBA" id="ARBA00023214"/>
    </source>
</evidence>
<keyword evidence="5 9" id="KW-0406">Ion transport</keyword>
<dbReference type="EMBL" id="MU855567">
    <property type="protein sequence ID" value="KAK3901620.1"/>
    <property type="molecule type" value="Genomic_DNA"/>
</dbReference>
<dbReference type="Gene3D" id="3.90.1280.20">
    <property type="match status" value="1"/>
</dbReference>
<keyword evidence="2 9" id="KW-0813">Transport</keyword>
<evidence type="ECO:0000256" key="9">
    <source>
        <dbReference type="RuleBase" id="RU361221"/>
    </source>
</evidence>
<dbReference type="GO" id="GO:0000324">
    <property type="term" value="C:fungal-type vacuole"/>
    <property type="evidence" value="ECO:0007669"/>
    <property type="project" value="TreeGrafter"/>
</dbReference>
<comment type="similarity">
    <text evidence="9">Belongs to the chloride channel (TC 2.A.49) family.</text>
</comment>
<feature type="transmembrane region" description="Helical" evidence="9">
    <location>
        <begin position="250"/>
        <end position="266"/>
    </location>
</feature>
<evidence type="ECO:0000313" key="13">
    <source>
        <dbReference type="Proteomes" id="UP001303889"/>
    </source>
</evidence>
<dbReference type="GO" id="GO:0005794">
    <property type="term" value="C:Golgi apparatus"/>
    <property type="evidence" value="ECO:0007669"/>
    <property type="project" value="TreeGrafter"/>
</dbReference>
<protein>
    <recommendedName>
        <fullName evidence="9">Chloride channel protein</fullName>
    </recommendedName>
</protein>
<dbReference type="PANTHER" id="PTHR45711:SF9">
    <property type="entry name" value="ANION_PROTON EXCHANGE TRANSPORTER GEF1"/>
    <property type="match status" value="1"/>
</dbReference>
<feature type="transmembrane region" description="Helical" evidence="9">
    <location>
        <begin position="110"/>
        <end position="131"/>
    </location>
</feature>
<name>A0AAN6MJA0_9PEZI</name>
<dbReference type="AlphaFoldDB" id="A0AAN6MJA0"/>
<dbReference type="CDD" id="cd03684">
    <property type="entry name" value="ClC_3_like"/>
    <property type="match status" value="1"/>
</dbReference>
<evidence type="ECO:0000313" key="12">
    <source>
        <dbReference type="EMBL" id="KAK3901620.1"/>
    </source>
</evidence>
<dbReference type="GO" id="GO:0005886">
    <property type="term" value="C:plasma membrane"/>
    <property type="evidence" value="ECO:0007669"/>
    <property type="project" value="TreeGrafter"/>
</dbReference>
<feature type="transmembrane region" description="Helical" evidence="9">
    <location>
        <begin position="519"/>
        <end position="543"/>
    </location>
</feature>
<dbReference type="InterPro" id="IPR000644">
    <property type="entry name" value="CBS_dom"/>
</dbReference>
<dbReference type="Proteomes" id="UP001303889">
    <property type="component" value="Unassembled WGS sequence"/>
</dbReference>
<dbReference type="Gene3D" id="3.10.580.20">
    <property type="match status" value="1"/>
</dbReference>
<sequence length="814" mass="89254">MNFPSRSSSLAPMPGLVRRPSVSSRLSSAVSIAERGEPQDGGGIAAQHQIEEEIAKIKRYEDFTTIDWVQDAAREQLRRKARRKRQAGLHGSGQFDWRERIREAYDAAQGWIVLTIIGAAIGLNAAFLNIITEWLADIKLGYCTTKFYLNEDFCCWGEDNGCSDWHPWTGLGLINYIVYIMFATLLAWTAATLVKSYAPYAAGSGISEIKCIIAGFVMKGFLGFWTLVIKSLALPLAIASGLSVGKEGPSVHYAVCTGNVISRLFAKYRRNASKTREVLSACAAAGVAVAFGSPIGGVLFSLEEMSSYFPLKTLWRSYFCALVATAVLAAMNPFRTGQLVMFQVKYDRSWHFFEVLFYIFIGIFGGLYGAFVMKWNLKAQAFRKKYLANYAILEATLLAVATAIVCYPNAFLRIEMTESMKVLFRECEGAEDYHGLCDPDHRFGNVVSLILATIIRIFFVIISYGCKVPAGIFVPSMAVGASFGRTVGIIVQAIYEANPKSVFFSSCAPDVPCITPGTYAFLGAAAALSGIMHITVSVVVIMFELTGALTYILPTMIVVGVTKAVSELCGKGGIADRMIWFSGFPYLDHKEEHNFGVPVSQAMISDVVSIPSTGMTLKTVERLLTKDSYQGFPIVEDDTSQTLLGYIGRTELRYAVDRAKRQRTLSPLAKCNFSTATANPSSAITPSSTFPPQHQTPSTPQDYATSSSTTIDFAPYIDTTPVTVHPRLPLETVMELFRKIGPRVVLIEHRGRLAGLVTVKDCLKYQIKAEAAEHLHAHPPRDAGEAAARRTAEEEGQERVWGLLKAAAGWLSDT</sequence>
<accession>A0AAN6MJA0</accession>
<feature type="transmembrane region" description="Helical" evidence="9">
    <location>
        <begin position="355"/>
        <end position="375"/>
    </location>
</feature>
<dbReference type="GO" id="GO:0005769">
    <property type="term" value="C:early endosome"/>
    <property type="evidence" value="ECO:0007669"/>
    <property type="project" value="TreeGrafter"/>
</dbReference>
<evidence type="ECO:0000256" key="2">
    <source>
        <dbReference type="ARBA" id="ARBA00022448"/>
    </source>
</evidence>
<dbReference type="GO" id="GO:0005783">
    <property type="term" value="C:endoplasmic reticulum"/>
    <property type="evidence" value="ECO:0007669"/>
    <property type="project" value="TreeGrafter"/>
</dbReference>
<keyword evidence="3 9" id="KW-0812">Transmembrane</keyword>
<comment type="subcellular location">
    <subcellularLocation>
        <location evidence="1 9">Membrane</location>
        <topology evidence="1 9">Multi-pass membrane protein</topology>
    </subcellularLocation>
</comment>
<keyword evidence="8" id="KW-0129">CBS domain</keyword>
<dbReference type="GO" id="GO:0005247">
    <property type="term" value="F:voltage-gated chloride channel activity"/>
    <property type="evidence" value="ECO:0007669"/>
    <property type="project" value="TreeGrafter"/>
</dbReference>
<evidence type="ECO:0000256" key="8">
    <source>
        <dbReference type="PROSITE-ProRule" id="PRU00703"/>
    </source>
</evidence>
<evidence type="ECO:0000256" key="6">
    <source>
        <dbReference type="ARBA" id="ARBA00023136"/>
    </source>
</evidence>
<dbReference type="CDD" id="cd04591">
    <property type="entry name" value="CBS_pair_voltage-gated_CLC_euk_bac"/>
    <property type="match status" value="1"/>
</dbReference>
<evidence type="ECO:0000256" key="3">
    <source>
        <dbReference type="ARBA" id="ARBA00022692"/>
    </source>
</evidence>
<evidence type="ECO:0000256" key="10">
    <source>
        <dbReference type="SAM" id="MobiDB-lite"/>
    </source>
</evidence>
<dbReference type="Pfam" id="PF00571">
    <property type="entry name" value="CBS"/>
    <property type="match status" value="2"/>
</dbReference>
<evidence type="ECO:0000256" key="1">
    <source>
        <dbReference type="ARBA" id="ARBA00004141"/>
    </source>
</evidence>
<keyword evidence="13" id="KW-1185">Reference proteome</keyword>